<protein>
    <submittedName>
        <fullName evidence="8">Conserved hypothetical membrane protein</fullName>
    </submittedName>
</protein>
<evidence type="ECO:0000256" key="6">
    <source>
        <dbReference type="SAM" id="Phobius"/>
    </source>
</evidence>
<evidence type="ECO:0000313" key="8">
    <source>
        <dbReference type="EMBL" id="CAL95937.1"/>
    </source>
</evidence>
<reference evidence="8 9" key="1">
    <citation type="journal article" date="2006" name="Nat. Biotechnol.">
        <title>Complete genome of the mutualistic, N2-fixing grass endophyte Azoarcus sp. strain BH72.</title>
        <authorList>
            <person name="Krause A."/>
            <person name="Ramakumar A."/>
            <person name="Bartels D."/>
            <person name="Battistoni F."/>
            <person name="Bekel T."/>
            <person name="Boch J."/>
            <person name="Boehm M."/>
            <person name="Friedrich F."/>
            <person name="Hurek T."/>
            <person name="Krause L."/>
            <person name="Linke B."/>
            <person name="McHardy A.C."/>
            <person name="Sarkar A."/>
            <person name="Schneiker S."/>
            <person name="Syed A.A."/>
            <person name="Thauer R."/>
            <person name="Vorhoelter F.-J."/>
            <person name="Weidner S."/>
            <person name="Puehler A."/>
            <person name="Reinhold-Hurek B."/>
            <person name="Kaiser O."/>
            <person name="Goesmann A."/>
        </authorList>
    </citation>
    <scope>NUCLEOTIDE SEQUENCE [LARGE SCALE GENOMIC DNA]</scope>
    <source>
        <strain evidence="8 9">BH72</strain>
    </source>
</reference>
<evidence type="ECO:0000256" key="2">
    <source>
        <dbReference type="ARBA" id="ARBA00022692"/>
    </source>
</evidence>
<keyword evidence="9" id="KW-1185">Reference proteome</keyword>
<feature type="domain" description="Translocation and assembly module TamB C-terminal" evidence="7">
    <location>
        <begin position="954"/>
        <end position="1302"/>
    </location>
</feature>
<dbReference type="Pfam" id="PF04357">
    <property type="entry name" value="TamB"/>
    <property type="match status" value="1"/>
</dbReference>
<evidence type="ECO:0000256" key="3">
    <source>
        <dbReference type="ARBA" id="ARBA00022989"/>
    </source>
</evidence>
<keyword evidence="3 6" id="KW-1133">Transmembrane helix</keyword>
<evidence type="ECO:0000259" key="7">
    <source>
        <dbReference type="Pfam" id="PF04357"/>
    </source>
</evidence>
<dbReference type="GO" id="GO:0009306">
    <property type="term" value="P:protein secretion"/>
    <property type="evidence" value="ECO:0007669"/>
    <property type="project" value="InterPro"/>
</dbReference>
<feature type="transmembrane region" description="Helical" evidence="6">
    <location>
        <begin position="27"/>
        <end position="46"/>
    </location>
</feature>
<proteinExistence type="predicted"/>
<dbReference type="STRING" id="62928.azo3321"/>
<evidence type="ECO:0000313" key="9">
    <source>
        <dbReference type="Proteomes" id="UP000002588"/>
    </source>
</evidence>
<dbReference type="PANTHER" id="PTHR36985">
    <property type="entry name" value="TRANSLOCATION AND ASSEMBLY MODULE SUBUNIT TAMB"/>
    <property type="match status" value="1"/>
</dbReference>
<feature type="region of interest" description="Disordered" evidence="5">
    <location>
        <begin position="1"/>
        <end position="21"/>
    </location>
</feature>
<dbReference type="PANTHER" id="PTHR36985:SF1">
    <property type="entry name" value="TRANSLOCATION AND ASSEMBLY MODULE SUBUNIT TAMB"/>
    <property type="match status" value="1"/>
</dbReference>
<evidence type="ECO:0000256" key="1">
    <source>
        <dbReference type="ARBA" id="ARBA00004167"/>
    </source>
</evidence>
<evidence type="ECO:0000256" key="5">
    <source>
        <dbReference type="SAM" id="MobiDB-lite"/>
    </source>
</evidence>
<keyword evidence="4 6" id="KW-0472">Membrane</keyword>
<evidence type="ECO:0000256" key="4">
    <source>
        <dbReference type="ARBA" id="ARBA00023136"/>
    </source>
</evidence>
<dbReference type="KEGG" id="azo:azo3321"/>
<dbReference type="RefSeq" id="WP_011767044.1">
    <property type="nucleotide sequence ID" value="NC_008702.1"/>
</dbReference>
<dbReference type="Proteomes" id="UP000002588">
    <property type="component" value="Chromosome"/>
</dbReference>
<gene>
    <name evidence="8" type="ordered locus">azo3321</name>
</gene>
<organism evidence="8 9">
    <name type="scientific">Azoarcus sp. (strain BH72)</name>
    <dbReference type="NCBI Taxonomy" id="418699"/>
    <lineage>
        <taxon>Bacteria</taxon>
        <taxon>Pseudomonadati</taxon>
        <taxon>Pseudomonadota</taxon>
        <taxon>Betaproteobacteria</taxon>
        <taxon>Rhodocyclales</taxon>
        <taxon>Zoogloeaceae</taxon>
        <taxon>Azoarcus</taxon>
    </lineage>
</organism>
<dbReference type="eggNOG" id="COG2911">
    <property type="taxonomic scope" value="Bacteria"/>
</dbReference>
<sequence>MDGPDDSADAPPAPPAPAPRRARRRRWPLLLTAALLGLLAALAWSVSTEAGLQALGRLASRVAPGELRIEQAGGRLLGPLRIGRLSFVSPSTELTVDDFVLEWTPAELLHGRLDIQRIAARSVALRQHPGPPDDTPPTPPASLALPVELSVSHIEIDALRLQQGEDATSAVVLNTLRGGFTADAEALVLRDFSVASTFGDLRAEARIAAVAPFALSARASLDGQHAGQLFQATVDADGTLFATRLQASLHGNAATGSVTLEATPFEDLPLRGVRLRLEGVDPALFVAAAPSARLTVEAELGAQASPAGALILSGPLRVANAAPAPLNRGGIPVRGVAGVLQWSGDEGALEQLAIELAGRARATGRLGWTQQAGAEGLQFELALSELDLHAMDDRLPAHRLSGDLRGEAGPTRQHARVALRLGGARIEAEGAREVAAAGDGATVTGKALVRDFDPAALFPGAPGGRINLQLDVDGQLAAQNALALRFELPEGRLQGRPVRGKGRLHVVQAPGLLRLEDVAVALDLAGNRIDADGAWGAGKDRLRFVIDAPALDALGYGFGGRMGAAGELTGGAQGAAGEFQLFASALTLPGAMRIDGANASGRLSAGPKGTLVLAAGFSGIGQRGARDNQIDVLRIAVDGRVDAHTVAAEAEGVSGHRVDIGLDGGWNGTATPGRWVGRLVRLQTEGRFPLRLRAPATLEVGGEQVRLGTAELTAGEAGRIRLDETRWSPASSAFRGSLTGLALGLTTRRDGTPRRGPGPLVLGAEWDLRLADSVEGEARVFRESGDLSVEGEIPTRLGLDGLELRLAARGTRLSGSLAASGAELGELSGSATAALKRAGGVWTLDMDAPLLGSARLAMPSIAWFGRLLQERVETGGRLDGEFTLAGTPAAPYASGRIRGQTLRLALVDQGLILAGGELLADFDHERLRIERLSFISPNRVNPRDNRIPVAALTATPGRLDAQGEIALASGEGAFRFTADRLPLLQRPDRWLILSGRGEAHSTWTSLALDAALRADAGYVEIADTPPPALSDDVVILGREQPAGTPFAISADIRIGLGDALYLSALGVETRLAGAFSLRQRPGQALAAVGTVNTVGGTYKGYGQRLEIERGLVSFQGPVDDPGLNIVALRKGLAVEAGVAITGSARRPQVRLVSEPSVPDPEKLSWIVLGRAPDAAGGADLALLLPAAQALLGGPGGGMTEQLSRSLGFDTFSIGQGELNSSSRTATSKVAGAGTTIASDPTVAGQVLSVGKRLSTDLFLSFEQSLGGAESLVKLTYQLGRRVSVVARGGTDNALDLYYTFAFR</sequence>
<dbReference type="InterPro" id="IPR007452">
    <property type="entry name" value="TamB_C"/>
</dbReference>
<dbReference type="GO" id="GO:0097347">
    <property type="term" value="C:TAM protein secretion complex"/>
    <property type="evidence" value="ECO:0007669"/>
    <property type="project" value="TreeGrafter"/>
</dbReference>
<comment type="subcellular location">
    <subcellularLocation>
        <location evidence="1">Membrane</location>
        <topology evidence="1">Single-pass membrane protein</topology>
    </subcellularLocation>
</comment>
<dbReference type="GO" id="GO:0005886">
    <property type="term" value="C:plasma membrane"/>
    <property type="evidence" value="ECO:0007669"/>
    <property type="project" value="InterPro"/>
</dbReference>
<name>A1KAT1_AZOSB</name>
<dbReference type="EMBL" id="AM406670">
    <property type="protein sequence ID" value="CAL95937.1"/>
    <property type="molecule type" value="Genomic_DNA"/>
</dbReference>
<keyword evidence="2 6" id="KW-0812">Transmembrane</keyword>
<accession>A1KAT1</accession>
<dbReference type="HOGENOM" id="CLU_002338_3_0_4"/>